<evidence type="ECO:0000313" key="3">
    <source>
        <dbReference type="EMBL" id="GII35586.1"/>
    </source>
</evidence>
<proteinExistence type="predicted"/>
<keyword evidence="3" id="KW-0808">Transferase</keyword>
<evidence type="ECO:0000259" key="2">
    <source>
        <dbReference type="Pfam" id="PF13649"/>
    </source>
</evidence>
<dbReference type="InterPro" id="IPR041698">
    <property type="entry name" value="Methyltransf_25"/>
</dbReference>
<dbReference type="RefSeq" id="WP_204071351.1">
    <property type="nucleotide sequence ID" value="NZ_BAABHI010000012.1"/>
</dbReference>
<keyword evidence="3" id="KW-0489">Methyltransferase</keyword>
<accession>A0A8J3XCD5</accession>
<dbReference type="Gene3D" id="3.40.50.150">
    <property type="entry name" value="Vaccinia Virus protein VP39"/>
    <property type="match status" value="1"/>
</dbReference>
<gene>
    <name evidence="3" type="ORF">Pph01_05890</name>
</gene>
<evidence type="ECO:0000256" key="1">
    <source>
        <dbReference type="SAM" id="MobiDB-lite"/>
    </source>
</evidence>
<name>A0A8J3XCD5_9ACTN</name>
<organism evidence="3 4">
    <name type="scientific">Planotetraspora phitsanulokensis</name>
    <dbReference type="NCBI Taxonomy" id="575192"/>
    <lineage>
        <taxon>Bacteria</taxon>
        <taxon>Bacillati</taxon>
        <taxon>Actinomycetota</taxon>
        <taxon>Actinomycetes</taxon>
        <taxon>Streptosporangiales</taxon>
        <taxon>Streptosporangiaceae</taxon>
        <taxon>Planotetraspora</taxon>
    </lineage>
</organism>
<dbReference type="GO" id="GO:0008168">
    <property type="term" value="F:methyltransferase activity"/>
    <property type="evidence" value="ECO:0007669"/>
    <property type="project" value="UniProtKB-KW"/>
</dbReference>
<dbReference type="Pfam" id="PF13649">
    <property type="entry name" value="Methyltransf_25"/>
    <property type="match status" value="1"/>
</dbReference>
<sequence length="288" mass="30816">MSGTDIVNTEQAEAWNGYEGVHWAENRDRYDAMNSGFNEPLLTAAAIGEGDHVLDLGCGNGQITRLAARRAPRGRAVGVDLSAPMLAQARAAAASDAIANVTFEQGDAQVHPFPRNTFDVAVSRFGIMFFADPVAAFTNIGSALRPGGRLAFICLRGADAGEDFARVLRPLYALLGEHAPEDDSGDRQQGPGSFADPDRIHEVLSGAGFTDVTHEAVTAPMVFGRDAADAARFIFAMGPMRYNLRHADPRAVDQAREEVTVNLEPYEGPGGVRLDGSHWLVTASRPRG</sequence>
<protein>
    <submittedName>
        <fullName evidence="3">Methyltransferase</fullName>
    </submittedName>
</protein>
<dbReference type="AlphaFoldDB" id="A0A8J3XCD5"/>
<dbReference type="PANTHER" id="PTHR43591">
    <property type="entry name" value="METHYLTRANSFERASE"/>
    <property type="match status" value="1"/>
</dbReference>
<dbReference type="CDD" id="cd02440">
    <property type="entry name" value="AdoMet_MTases"/>
    <property type="match status" value="1"/>
</dbReference>
<feature type="region of interest" description="Disordered" evidence="1">
    <location>
        <begin position="178"/>
        <end position="197"/>
    </location>
</feature>
<dbReference type="GO" id="GO:0032259">
    <property type="term" value="P:methylation"/>
    <property type="evidence" value="ECO:0007669"/>
    <property type="project" value="UniProtKB-KW"/>
</dbReference>
<evidence type="ECO:0000313" key="4">
    <source>
        <dbReference type="Proteomes" id="UP000622547"/>
    </source>
</evidence>
<comment type="caution">
    <text evidence="3">The sequence shown here is derived from an EMBL/GenBank/DDBJ whole genome shotgun (WGS) entry which is preliminary data.</text>
</comment>
<feature type="domain" description="Methyltransferase" evidence="2">
    <location>
        <begin position="53"/>
        <end position="148"/>
    </location>
</feature>
<dbReference type="InterPro" id="IPR029063">
    <property type="entry name" value="SAM-dependent_MTases_sf"/>
</dbReference>
<dbReference type="Proteomes" id="UP000622547">
    <property type="component" value="Unassembled WGS sequence"/>
</dbReference>
<dbReference type="SUPFAM" id="SSF53335">
    <property type="entry name" value="S-adenosyl-L-methionine-dependent methyltransferases"/>
    <property type="match status" value="1"/>
</dbReference>
<reference evidence="3 4" key="1">
    <citation type="submission" date="2021-01" db="EMBL/GenBank/DDBJ databases">
        <title>Whole genome shotgun sequence of Planotetraspora phitsanulokensis NBRC 104273.</title>
        <authorList>
            <person name="Komaki H."/>
            <person name="Tamura T."/>
        </authorList>
    </citation>
    <scope>NUCLEOTIDE SEQUENCE [LARGE SCALE GENOMIC DNA]</scope>
    <source>
        <strain evidence="3 4">NBRC 104273</strain>
    </source>
</reference>
<keyword evidence="4" id="KW-1185">Reference proteome</keyword>
<dbReference type="EMBL" id="BOOP01000003">
    <property type="protein sequence ID" value="GII35586.1"/>
    <property type="molecule type" value="Genomic_DNA"/>
</dbReference>